<dbReference type="AlphaFoldDB" id="A0A7Y0DYE2"/>
<name>A0A7Y0DYE2_9PROT</name>
<evidence type="ECO:0000313" key="2">
    <source>
        <dbReference type="Proteomes" id="UP000539372"/>
    </source>
</evidence>
<keyword evidence="2" id="KW-1185">Reference proteome</keyword>
<proteinExistence type="predicted"/>
<accession>A0A7Y0DYE2</accession>
<comment type="caution">
    <text evidence="1">The sequence shown here is derived from an EMBL/GenBank/DDBJ whole genome shotgun (WGS) entry which is preliminary data.</text>
</comment>
<dbReference type="Proteomes" id="UP000539372">
    <property type="component" value="Unassembled WGS sequence"/>
</dbReference>
<gene>
    <name evidence="1" type="ORF">HH303_05245</name>
</gene>
<evidence type="ECO:0000313" key="1">
    <source>
        <dbReference type="EMBL" id="NMM43871.1"/>
    </source>
</evidence>
<reference evidence="1 2" key="1">
    <citation type="submission" date="2020-04" db="EMBL/GenBank/DDBJ databases">
        <title>Rhodospirillaceae bacterium KN72 isolated from deep sea.</title>
        <authorList>
            <person name="Zhang D.-C."/>
        </authorList>
    </citation>
    <scope>NUCLEOTIDE SEQUENCE [LARGE SCALE GENOMIC DNA]</scope>
    <source>
        <strain evidence="1 2">KN72</strain>
    </source>
</reference>
<protein>
    <submittedName>
        <fullName evidence="1">Uncharacterized protein</fullName>
    </submittedName>
</protein>
<dbReference type="RefSeq" id="WP_169624110.1">
    <property type="nucleotide sequence ID" value="NZ_JABBNT010000001.1"/>
</dbReference>
<dbReference type="EMBL" id="JABBNT010000001">
    <property type="protein sequence ID" value="NMM43871.1"/>
    <property type="molecule type" value="Genomic_DNA"/>
</dbReference>
<sequence length="66" mass="7403">MAELKKEVLSSTVNKVLDEYLSALHADEEIDDESANRLDELLRKGKAPKFEEIDSVLFPPSQGNKT</sequence>
<organism evidence="1 2">
    <name type="scientific">Pacificispira spongiicola</name>
    <dbReference type="NCBI Taxonomy" id="2729598"/>
    <lineage>
        <taxon>Bacteria</taxon>
        <taxon>Pseudomonadati</taxon>
        <taxon>Pseudomonadota</taxon>
        <taxon>Alphaproteobacteria</taxon>
        <taxon>Rhodospirillales</taxon>
        <taxon>Rhodospirillaceae</taxon>
        <taxon>Pacificispira</taxon>
    </lineage>
</organism>